<keyword evidence="1" id="KW-0472">Membrane</keyword>
<evidence type="ECO:0000313" key="2">
    <source>
        <dbReference type="EMBL" id="KNZ52049.1"/>
    </source>
</evidence>
<dbReference type="AlphaFoldDB" id="A0A0L6UU77"/>
<dbReference type="EMBL" id="LAVV01008737">
    <property type="protein sequence ID" value="KNZ52049.1"/>
    <property type="molecule type" value="Genomic_DNA"/>
</dbReference>
<protein>
    <submittedName>
        <fullName evidence="2">Uncharacterized protein</fullName>
    </submittedName>
</protein>
<keyword evidence="3" id="KW-1185">Reference proteome</keyword>
<feature type="transmembrane region" description="Helical" evidence="1">
    <location>
        <begin position="410"/>
        <end position="429"/>
    </location>
</feature>
<keyword evidence="1" id="KW-0812">Transmembrane</keyword>
<feature type="transmembrane region" description="Helical" evidence="1">
    <location>
        <begin position="251"/>
        <end position="270"/>
    </location>
</feature>
<evidence type="ECO:0000256" key="1">
    <source>
        <dbReference type="SAM" id="Phobius"/>
    </source>
</evidence>
<comment type="caution">
    <text evidence="2">The sequence shown here is derived from an EMBL/GenBank/DDBJ whole genome shotgun (WGS) entry which is preliminary data.</text>
</comment>
<feature type="transmembrane region" description="Helical" evidence="1">
    <location>
        <begin position="377"/>
        <end position="398"/>
    </location>
</feature>
<dbReference type="VEuPathDB" id="FungiDB:VP01_3711g1"/>
<accession>A0A0L6UU77</accession>
<keyword evidence="1" id="KW-1133">Transmembrane helix</keyword>
<reference evidence="2 3" key="1">
    <citation type="submission" date="2015-08" db="EMBL/GenBank/DDBJ databases">
        <title>Next Generation Sequencing and Analysis of the Genome of Puccinia sorghi L Schw, the Causal Agent of Maize Common Rust.</title>
        <authorList>
            <person name="Rochi L."/>
            <person name="Burguener G."/>
            <person name="Darino M."/>
            <person name="Turjanski A."/>
            <person name="Kreff E."/>
            <person name="Dieguez M.J."/>
            <person name="Sacco F."/>
        </authorList>
    </citation>
    <scope>NUCLEOTIDE SEQUENCE [LARGE SCALE GENOMIC DNA]</scope>
    <source>
        <strain evidence="2 3">RO10H11247</strain>
    </source>
</reference>
<evidence type="ECO:0000313" key="3">
    <source>
        <dbReference type="Proteomes" id="UP000037035"/>
    </source>
</evidence>
<organism evidence="2 3">
    <name type="scientific">Puccinia sorghi</name>
    <dbReference type="NCBI Taxonomy" id="27349"/>
    <lineage>
        <taxon>Eukaryota</taxon>
        <taxon>Fungi</taxon>
        <taxon>Dikarya</taxon>
        <taxon>Basidiomycota</taxon>
        <taxon>Pucciniomycotina</taxon>
        <taxon>Pucciniomycetes</taxon>
        <taxon>Pucciniales</taxon>
        <taxon>Pucciniaceae</taxon>
        <taxon>Puccinia</taxon>
    </lineage>
</organism>
<sequence length="438" mass="50354">MSTAGEIFGFKHVDWDSGSFWCSFQAQNSIFHFQKNITPPIHGEIELHQLPVTNCLDQMPKNLKKRIHVSIHIVILQNWKKGRDAEFSRLVRGEEGAGQSQGQLKHRGVLDERGHSLFPGMHQEYGHSKNFKELEAWRLLTTSYYKPFTPEFPLNITHILYCLFLLPQSSQNPDTVKLSMNSLFRYLSLFQDYSIPKFKIKPLKTRILHLELKHKSRTIHTIYSPHNTVSGINQSLSFFLLKSLLHQFPSFIPFPGIFVILTSSFFLLSFPSPVRARSISKWFPSLSLDAGGSSLNIIHLVLFLQTCQESIKIFKKKSQDFKILVQEKLLVINNDCSLKSLSSLLLPCPLLALLCPPSCRFSFLIHTFPYFFSSLSFLFQFLAKSLSILFSLTLRYCYHPSHLLVCSHHFLTYLLSSLILFFSLSQSGLCPLDCHHLQ</sequence>
<proteinExistence type="predicted"/>
<gene>
    <name evidence="2" type="ORF">VP01_3711g1</name>
</gene>
<dbReference type="Proteomes" id="UP000037035">
    <property type="component" value="Unassembled WGS sequence"/>
</dbReference>
<name>A0A0L6UU77_9BASI</name>